<organism evidence="2 3">
    <name type="scientific">Exidia glandulosa HHB12029</name>
    <dbReference type="NCBI Taxonomy" id="1314781"/>
    <lineage>
        <taxon>Eukaryota</taxon>
        <taxon>Fungi</taxon>
        <taxon>Dikarya</taxon>
        <taxon>Basidiomycota</taxon>
        <taxon>Agaricomycotina</taxon>
        <taxon>Agaricomycetes</taxon>
        <taxon>Auriculariales</taxon>
        <taxon>Exidiaceae</taxon>
        <taxon>Exidia</taxon>
    </lineage>
</organism>
<keyword evidence="3" id="KW-1185">Reference proteome</keyword>
<dbReference type="InParanoid" id="A0A165F2V4"/>
<dbReference type="Proteomes" id="UP000077266">
    <property type="component" value="Unassembled WGS sequence"/>
</dbReference>
<evidence type="ECO:0000256" key="1">
    <source>
        <dbReference type="SAM" id="SignalP"/>
    </source>
</evidence>
<gene>
    <name evidence="2" type="ORF">EXIGLDRAFT_722875</name>
</gene>
<feature type="signal peptide" evidence="1">
    <location>
        <begin position="1"/>
        <end position="29"/>
    </location>
</feature>
<evidence type="ECO:0000313" key="2">
    <source>
        <dbReference type="EMBL" id="KZV88261.1"/>
    </source>
</evidence>
<proteinExistence type="predicted"/>
<evidence type="ECO:0000313" key="3">
    <source>
        <dbReference type="Proteomes" id="UP000077266"/>
    </source>
</evidence>
<accession>A0A165F2V4</accession>
<name>A0A165F2V4_EXIGL</name>
<protein>
    <submittedName>
        <fullName evidence="2">Uncharacterized protein</fullName>
    </submittedName>
</protein>
<keyword evidence="1" id="KW-0732">Signal</keyword>
<dbReference type="EMBL" id="KV426104">
    <property type="protein sequence ID" value="KZV88261.1"/>
    <property type="molecule type" value="Genomic_DNA"/>
</dbReference>
<sequence length="72" mass="7702">RLFSHATCIFVTLGIQLWTSSVTCNGTLAIVVSRNPFSHGRHVVSFQDTAQPPQPTAAATCECGPLGQTPEF</sequence>
<feature type="non-terminal residue" evidence="2">
    <location>
        <position position="72"/>
    </location>
</feature>
<reference evidence="2 3" key="1">
    <citation type="journal article" date="2016" name="Mol. Biol. Evol.">
        <title>Comparative Genomics of Early-Diverging Mushroom-Forming Fungi Provides Insights into the Origins of Lignocellulose Decay Capabilities.</title>
        <authorList>
            <person name="Nagy L.G."/>
            <person name="Riley R."/>
            <person name="Tritt A."/>
            <person name="Adam C."/>
            <person name="Daum C."/>
            <person name="Floudas D."/>
            <person name="Sun H."/>
            <person name="Yadav J.S."/>
            <person name="Pangilinan J."/>
            <person name="Larsson K.H."/>
            <person name="Matsuura K."/>
            <person name="Barry K."/>
            <person name="Labutti K."/>
            <person name="Kuo R."/>
            <person name="Ohm R.A."/>
            <person name="Bhattacharya S.S."/>
            <person name="Shirouzu T."/>
            <person name="Yoshinaga Y."/>
            <person name="Martin F.M."/>
            <person name="Grigoriev I.V."/>
            <person name="Hibbett D.S."/>
        </authorList>
    </citation>
    <scope>NUCLEOTIDE SEQUENCE [LARGE SCALE GENOMIC DNA]</scope>
    <source>
        <strain evidence="2 3">HHB12029</strain>
    </source>
</reference>
<feature type="chain" id="PRO_5007857572" evidence="1">
    <location>
        <begin position="30"/>
        <end position="72"/>
    </location>
</feature>
<dbReference type="AlphaFoldDB" id="A0A165F2V4"/>
<feature type="non-terminal residue" evidence="2">
    <location>
        <position position="1"/>
    </location>
</feature>